<sequence length="189" mass="20144">MTRVGTALAAAVALLSVGACTGEEPAGGDPTTSAPSPRATPSPTPTPAAPTIPPEATEHSADGAAAFVKYYYSAMRYSAMTGDGAILLAASTEECDTCAAMAAYDTKLHKAGGGYEDLPWSPTVTTSQAERDYFVVTTAVTTTPYRYKRRADSPWIEVSPKKRMHLFRVRDTSEGWKVIHLTEQARVPK</sequence>
<feature type="compositionally biased region" description="Pro residues" evidence="1">
    <location>
        <begin position="38"/>
        <end position="53"/>
    </location>
</feature>
<evidence type="ECO:0000256" key="2">
    <source>
        <dbReference type="SAM" id="SignalP"/>
    </source>
</evidence>
<feature type="signal peptide" evidence="2">
    <location>
        <begin position="1"/>
        <end position="21"/>
    </location>
</feature>
<protein>
    <recommendedName>
        <fullName evidence="3">DUF6318 domain-containing protein</fullName>
    </recommendedName>
</protein>
<name>A0A5C4N7E4_9ACTN</name>
<feature type="chain" id="PRO_5038307862" description="DUF6318 domain-containing protein" evidence="2">
    <location>
        <begin position="22"/>
        <end position="189"/>
    </location>
</feature>
<dbReference type="AlphaFoldDB" id="A0A5C4N7E4"/>
<evidence type="ECO:0000313" key="4">
    <source>
        <dbReference type="EMBL" id="TNC52567.1"/>
    </source>
</evidence>
<evidence type="ECO:0000256" key="1">
    <source>
        <dbReference type="SAM" id="MobiDB-lite"/>
    </source>
</evidence>
<keyword evidence="2" id="KW-0732">Signal</keyword>
<evidence type="ECO:0000259" key="3">
    <source>
        <dbReference type="Pfam" id="PF19843"/>
    </source>
</evidence>
<gene>
    <name evidence="5" type="ORF">FHE65_00225</name>
    <name evidence="4" type="ORF">FHE65_00240</name>
</gene>
<dbReference type="PROSITE" id="PS51257">
    <property type="entry name" value="PROKAR_LIPOPROTEIN"/>
    <property type="match status" value="1"/>
</dbReference>
<dbReference type="Proteomes" id="UP000306740">
    <property type="component" value="Unassembled WGS sequence"/>
</dbReference>
<dbReference type="OrthoDB" id="3789819at2"/>
<dbReference type="InterPro" id="IPR046281">
    <property type="entry name" value="DUF6318"/>
</dbReference>
<evidence type="ECO:0000313" key="6">
    <source>
        <dbReference type="Proteomes" id="UP000306740"/>
    </source>
</evidence>
<dbReference type="EMBL" id="VDFR01000001">
    <property type="protein sequence ID" value="TNC52699.1"/>
    <property type="molecule type" value="Genomic_DNA"/>
</dbReference>
<evidence type="ECO:0000313" key="5">
    <source>
        <dbReference type="EMBL" id="TNC52699.1"/>
    </source>
</evidence>
<organism evidence="4 6">
    <name type="scientific">Mumia zhuanghuii</name>
    <dbReference type="NCBI Taxonomy" id="2585211"/>
    <lineage>
        <taxon>Bacteria</taxon>
        <taxon>Bacillati</taxon>
        <taxon>Actinomycetota</taxon>
        <taxon>Actinomycetes</taxon>
        <taxon>Propionibacteriales</taxon>
        <taxon>Nocardioidaceae</taxon>
        <taxon>Mumia</taxon>
    </lineage>
</organism>
<reference evidence="4 6" key="1">
    <citation type="submission" date="2019-05" db="EMBL/GenBank/DDBJ databases">
        <title>Mumia sp. nov., isolated from the intestinal contents of plateau pika (Ochotona curzoniae) in the Qinghai-Tibet plateau of China.</title>
        <authorList>
            <person name="Tian Z."/>
        </authorList>
    </citation>
    <scope>NUCLEOTIDE SEQUENCE [LARGE SCALE GENOMIC DNA]</scope>
    <source>
        <strain evidence="6">527</strain>
        <strain evidence="4">Z527</strain>
    </source>
</reference>
<feature type="domain" description="DUF6318" evidence="3">
    <location>
        <begin position="48"/>
        <end position="178"/>
    </location>
</feature>
<feature type="region of interest" description="Disordered" evidence="1">
    <location>
        <begin position="23"/>
        <end position="58"/>
    </location>
</feature>
<proteinExistence type="predicted"/>
<dbReference type="RefSeq" id="WP_139104939.1">
    <property type="nucleotide sequence ID" value="NZ_VDFR01000001.1"/>
</dbReference>
<dbReference type="Pfam" id="PF19843">
    <property type="entry name" value="DUF6318"/>
    <property type="match status" value="1"/>
</dbReference>
<dbReference type="EMBL" id="VDFR01000002">
    <property type="protein sequence ID" value="TNC52567.1"/>
    <property type="molecule type" value="Genomic_DNA"/>
</dbReference>
<comment type="caution">
    <text evidence="4">The sequence shown here is derived from an EMBL/GenBank/DDBJ whole genome shotgun (WGS) entry which is preliminary data.</text>
</comment>
<accession>A0A5C4N7E4</accession>